<dbReference type="EMBL" id="MPUH01001462">
    <property type="protein sequence ID" value="OMJ67641.1"/>
    <property type="molecule type" value="Genomic_DNA"/>
</dbReference>
<evidence type="ECO:0000259" key="6">
    <source>
        <dbReference type="Pfam" id="PF01743"/>
    </source>
</evidence>
<protein>
    <recommendedName>
        <fullName evidence="10">Poly A polymerase head domain-containing protein</fullName>
    </recommendedName>
</protein>
<accession>A0A1R2ASZ2</accession>
<dbReference type="GO" id="GO:0005739">
    <property type="term" value="C:mitochondrion"/>
    <property type="evidence" value="ECO:0007669"/>
    <property type="project" value="UniProtKB-ARBA"/>
</dbReference>
<dbReference type="Gene3D" id="1.10.3090.10">
    <property type="entry name" value="cca-adding enzyme, domain 2"/>
    <property type="match status" value="1"/>
</dbReference>
<dbReference type="InterPro" id="IPR002646">
    <property type="entry name" value="PolA_pol_head_dom"/>
</dbReference>
<evidence type="ECO:0000256" key="2">
    <source>
        <dbReference type="ARBA" id="ARBA00022679"/>
    </source>
</evidence>
<evidence type="ECO:0000256" key="4">
    <source>
        <dbReference type="ARBA" id="ARBA00022884"/>
    </source>
</evidence>
<dbReference type="GO" id="GO:0052927">
    <property type="term" value="F:CC tRNA cytidylyltransferase activity"/>
    <property type="evidence" value="ECO:0007669"/>
    <property type="project" value="TreeGrafter"/>
</dbReference>
<keyword evidence="4 5" id="KW-0694">RNA-binding</keyword>
<proteinExistence type="inferred from homology"/>
<dbReference type="SUPFAM" id="SSF81891">
    <property type="entry name" value="Poly A polymerase C-terminal region-like"/>
    <property type="match status" value="1"/>
</dbReference>
<dbReference type="Pfam" id="PF01743">
    <property type="entry name" value="PolyA_pol"/>
    <property type="match status" value="1"/>
</dbReference>
<dbReference type="AlphaFoldDB" id="A0A1R2ASZ2"/>
<feature type="domain" description="Poly A polymerase head" evidence="6">
    <location>
        <begin position="35"/>
        <end position="166"/>
    </location>
</feature>
<evidence type="ECO:0000256" key="3">
    <source>
        <dbReference type="ARBA" id="ARBA00022741"/>
    </source>
</evidence>
<dbReference type="PANTHER" id="PTHR13734:SF5">
    <property type="entry name" value="CCA TRNA NUCLEOTIDYLTRANSFERASE, MITOCHONDRIAL"/>
    <property type="match status" value="1"/>
</dbReference>
<name>A0A1R2ASZ2_9CILI</name>
<evidence type="ECO:0000313" key="9">
    <source>
        <dbReference type="Proteomes" id="UP000187209"/>
    </source>
</evidence>
<dbReference type="GO" id="GO:0003723">
    <property type="term" value="F:RNA binding"/>
    <property type="evidence" value="ECO:0007669"/>
    <property type="project" value="UniProtKB-KW"/>
</dbReference>
<keyword evidence="2 5" id="KW-0808">Transferase</keyword>
<evidence type="ECO:0000259" key="7">
    <source>
        <dbReference type="Pfam" id="PF12627"/>
    </source>
</evidence>
<sequence>MSQILSQKIQLTDFEDELCKDLLQVTHNNNLSTVLRIAGGWVRDKLLGLESHDIDIALDNIIGEEFAKIFSQNKSTSSIGKIKANPEASKHLETACIRYKNIDLDFVNLRAEDYLEDSRIPTIKIGTPLEDALRRDLTINSLFYNINTQEIEDFTGFGLDDLQQKIARTPLDPNITFLDDPLRVLRTIRFAARFDLIILPEVQQAIESKTIFTCLLHKISRERIAKEYFLMIQGKNHMRSLQMLYNSGLLPVIFKIPDGYPDLLNEGYSLVSKINRPSNDNNFFIYTAGILAYYDKEITIKKNKKDMILYEYITLESLKMSHINSQAVCGILGNVNKCIENFKEFKVLEFAEIIRELKENWEFCVVIAGHMMFEDPCEAEQKICALELTVRTWNIDRCFEDKPLLNVRTR</sequence>
<dbReference type="Pfam" id="PF12627">
    <property type="entry name" value="PolyA_pol_RNAbd"/>
    <property type="match status" value="1"/>
</dbReference>
<dbReference type="Proteomes" id="UP000187209">
    <property type="component" value="Unassembled WGS sequence"/>
</dbReference>
<dbReference type="PANTHER" id="PTHR13734">
    <property type="entry name" value="TRNA-NUCLEOTIDYLTRANSFERASE"/>
    <property type="match status" value="1"/>
</dbReference>
<dbReference type="CDD" id="cd05398">
    <property type="entry name" value="NT_ClassII-CCAase"/>
    <property type="match status" value="1"/>
</dbReference>
<comment type="similarity">
    <text evidence="1 5">Belongs to the tRNA nucleotidyltransferase/poly(A) polymerase family.</text>
</comment>
<evidence type="ECO:0000256" key="1">
    <source>
        <dbReference type="ARBA" id="ARBA00007265"/>
    </source>
</evidence>
<keyword evidence="3" id="KW-0547">Nucleotide-binding</keyword>
<evidence type="ECO:0008006" key="10">
    <source>
        <dbReference type="Google" id="ProtNLM"/>
    </source>
</evidence>
<keyword evidence="9" id="KW-1185">Reference proteome</keyword>
<organism evidence="8 9">
    <name type="scientific">Stentor coeruleus</name>
    <dbReference type="NCBI Taxonomy" id="5963"/>
    <lineage>
        <taxon>Eukaryota</taxon>
        <taxon>Sar</taxon>
        <taxon>Alveolata</taxon>
        <taxon>Ciliophora</taxon>
        <taxon>Postciliodesmatophora</taxon>
        <taxon>Heterotrichea</taxon>
        <taxon>Heterotrichida</taxon>
        <taxon>Stentoridae</taxon>
        <taxon>Stentor</taxon>
    </lineage>
</organism>
<evidence type="ECO:0000313" key="8">
    <source>
        <dbReference type="EMBL" id="OMJ67641.1"/>
    </source>
</evidence>
<dbReference type="GO" id="GO:0001680">
    <property type="term" value="P:tRNA 3'-terminal CCA addition"/>
    <property type="evidence" value="ECO:0007669"/>
    <property type="project" value="TreeGrafter"/>
</dbReference>
<dbReference type="FunFam" id="3.30.460.10:FF:000019">
    <property type="entry name" value="tRNA nucleotidyltransferase cca2"/>
    <property type="match status" value="1"/>
</dbReference>
<comment type="caution">
    <text evidence="8">The sequence shown here is derived from an EMBL/GenBank/DDBJ whole genome shotgun (WGS) entry which is preliminary data.</text>
</comment>
<gene>
    <name evidence="8" type="ORF">SteCoe_35147</name>
</gene>
<dbReference type="Gene3D" id="3.30.460.10">
    <property type="entry name" value="Beta Polymerase, domain 2"/>
    <property type="match status" value="1"/>
</dbReference>
<dbReference type="GO" id="GO:0052929">
    <property type="term" value="F:ATP:3'-cytidine-cytidine-tRNA adenylyltransferase activity"/>
    <property type="evidence" value="ECO:0007669"/>
    <property type="project" value="TreeGrafter"/>
</dbReference>
<reference evidence="8 9" key="1">
    <citation type="submission" date="2016-11" db="EMBL/GenBank/DDBJ databases">
        <title>The macronuclear genome of Stentor coeruleus: a giant cell with tiny introns.</title>
        <authorList>
            <person name="Slabodnick M."/>
            <person name="Ruby J.G."/>
            <person name="Reiff S.B."/>
            <person name="Swart E.C."/>
            <person name="Gosai S."/>
            <person name="Prabakaran S."/>
            <person name="Witkowska E."/>
            <person name="Larue G.E."/>
            <person name="Fisher S."/>
            <person name="Freeman R.M."/>
            <person name="Gunawardena J."/>
            <person name="Chu W."/>
            <person name="Stover N.A."/>
            <person name="Gregory B.D."/>
            <person name="Nowacki M."/>
            <person name="Derisi J."/>
            <person name="Roy S.W."/>
            <person name="Marshall W.F."/>
            <person name="Sood P."/>
        </authorList>
    </citation>
    <scope>NUCLEOTIDE SEQUENCE [LARGE SCALE GENOMIC DNA]</scope>
    <source>
        <strain evidence="8">WM001</strain>
    </source>
</reference>
<dbReference type="OrthoDB" id="445712at2759"/>
<dbReference type="GO" id="GO:0000166">
    <property type="term" value="F:nucleotide binding"/>
    <property type="evidence" value="ECO:0007669"/>
    <property type="project" value="UniProtKB-KW"/>
</dbReference>
<dbReference type="SUPFAM" id="SSF81301">
    <property type="entry name" value="Nucleotidyltransferase"/>
    <property type="match status" value="1"/>
</dbReference>
<evidence type="ECO:0000256" key="5">
    <source>
        <dbReference type="RuleBase" id="RU003953"/>
    </source>
</evidence>
<dbReference type="InterPro" id="IPR032828">
    <property type="entry name" value="PolyA_RNA-bd"/>
</dbReference>
<feature type="domain" description="tRNA nucleotidyltransferase/poly(A) polymerase RNA and SrmB- binding" evidence="7">
    <location>
        <begin position="198"/>
        <end position="255"/>
    </location>
</feature>
<dbReference type="InterPro" id="IPR043519">
    <property type="entry name" value="NT_sf"/>
</dbReference>